<evidence type="ECO:0000313" key="9">
    <source>
        <dbReference type="Proteomes" id="UP000788993"/>
    </source>
</evidence>
<feature type="transmembrane region" description="Helical" evidence="7">
    <location>
        <begin position="163"/>
        <end position="183"/>
    </location>
</feature>
<keyword evidence="4 7" id="KW-1133">Transmembrane helix</keyword>
<feature type="transmembrane region" description="Helical" evidence="7">
    <location>
        <begin position="192"/>
        <end position="209"/>
    </location>
</feature>
<dbReference type="EMBL" id="JAEUBD010001468">
    <property type="protein sequence ID" value="KAH3661112.1"/>
    <property type="molecule type" value="Genomic_DNA"/>
</dbReference>
<dbReference type="PANTHER" id="PTHR43791">
    <property type="entry name" value="PERMEASE-RELATED"/>
    <property type="match status" value="1"/>
</dbReference>
<comment type="subcellular location">
    <subcellularLocation>
        <location evidence="1">Membrane</location>
        <topology evidence="1">Multi-pass membrane protein</topology>
    </subcellularLocation>
</comment>
<feature type="transmembrane region" description="Helical" evidence="7">
    <location>
        <begin position="465"/>
        <end position="485"/>
    </location>
</feature>
<feature type="transmembrane region" description="Helical" evidence="7">
    <location>
        <begin position="132"/>
        <end position="151"/>
    </location>
</feature>
<feature type="transmembrane region" description="Helical" evidence="7">
    <location>
        <begin position="108"/>
        <end position="125"/>
    </location>
</feature>
<feature type="transmembrane region" description="Helical" evidence="7">
    <location>
        <begin position="371"/>
        <end position="391"/>
    </location>
</feature>
<evidence type="ECO:0000256" key="6">
    <source>
        <dbReference type="ARBA" id="ARBA00037968"/>
    </source>
</evidence>
<proteinExistence type="inferred from homology"/>
<dbReference type="FunFam" id="1.20.1250.20:FF:000065">
    <property type="entry name" value="Putative MFS pantothenate transporter"/>
    <property type="match status" value="1"/>
</dbReference>
<dbReference type="GO" id="GO:0016020">
    <property type="term" value="C:membrane"/>
    <property type="evidence" value="ECO:0007669"/>
    <property type="project" value="UniProtKB-SubCell"/>
</dbReference>
<dbReference type="Pfam" id="PF07690">
    <property type="entry name" value="MFS_1"/>
    <property type="match status" value="1"/>
</dbReference>
<evidence type="ECO:0000256" key="2">
    <source>
        <dbReference type="ARBA" id="ARBA00022448"/>
    </source>
</evidence>
<accession>A0A9P8NWY9</accession>
<dbReference type="InterPro" id="IPR011701">
    <property type="entry name" value="MFS"/>
</dbReference>
<evidence type="ECO:0000256" key="1">
    <source>
        <dbReference type="ARBA" id="ARBA00004141"/>
    </source>
</evidence>
<gene>
    <name evidence="8" type="ORF">OGATHE_005445</name>
</gene>
<keyword evidence="9" id="KW-1185">Reference proteome</keyword>
<name>A0A9P8NWY9_9ASCO</name>
<sequence>MSDTSIHLHKSKTSNNHVEIEELIRDEEQVRVRHWYDAFIRLFYWYPTDIYSPRERKFLIKLDLCLLIYTCVSYFTKALDKANITNAYVSGMEEDIKFYGDDLSYAKSLYSAGYIVSMAIGTLLVTQKWSRFLLPTFELIWGVLTFCGAAATKPQHIFCLRFLIGFCEGIAFPSSVFIIGSWFTRDEVFRRVMVFSVSSSLGGMFSGYLQSAAYENLSGTRGLAGWKWGFIIDGIFTVPVAIFGLLMFPGPLQAKSQKDTKPIWWMTKDEYEIAVERQVRSGIDGARQYDLKILKKTILHWPVHFFATFWVLLNIVALPDGTVMPLWLKYEAKVHNRFTVSQINNYPTLQSVVGVVAQFFLAGLSDSFPIYPFLAFTQICFIIAYASLAAWNIAWGWKWVCMLAIGLDTVNQAIVSGWINRVCRHDSRERAFVIGYSDAVSQAMNIWTNIVFYPTSHAPEFRLGLIISTIAAFLMLVLPIVEVYLTKRDTKKYVEKKERELVERISVGSEEKGAAL</sequence>
<evidence type="ECO:0000313" key="8">
    <source>
        <dbReference type="EMBL" id="KAH3661112.1"/>
    </source>
</evidence>
<feature type="transmembrane region" description="Helical" evidence="7">
    <location>
        <begin position="298"/>
        <end position="318"/>
    </location>
</feature>
<evidence type="ECO:0000256" key="4">
    <source>
        <dbReference type="ARBA" id="ARBA00022989"/>
    </source>
</evidence>
<dbReference type="GO" id="GO:0022857">
    <property type="term" value="F:transmembrane transporter activity"/>
    <property type="evidence" value="ECO:0007669"/>
    <property type="project" value="InterPro"/>
</dbReference>
<evidence type="ECO:0000256" key="3">
    <source>
        <dbReference type="ARBA" id="ARBA00022692"/>
    </source>
</evidence>
<dbReference type="SUPFAM" id="SSF103473">
    <property type="entry name" value="MFS general substrate transporter"/>
    <property type="match status" value="1"/>
</dbReference>
<dbReference type="Proteomes" id="UP000788993">
    <property type="component" value="Unassembled WGS sequence"/>
</dbReference>
<keyword evidence="2" id="KW-0813">Transport</keyword>
<dbReference type="InterPro" id="IPR036259">
    <property type="entry name" value="MFS_trans_sf"/>
</dbReference>
<evidence type="ECO:0000256" key="5">
    <source>
        <dbReference type="ARBA" id="ARBA00023136"/>
    </source>
</evidence>
<organism evidence="8 9">
    <name type="scientific">Ogataea polymorpha</name>
    <dbReference type="NCBI Taxonomy" id="460523"/>
    <lineage>
        <taxon>Eukaryota</taxon>
        <taxon>Fungi</taxon>
        <taxon>Dikarya</taxon>
        <taxon>Ascomycota</taxon>
        <taxon>Saccharomycotina</taxon>
        <taxon>Pichiomycetes</taxon>
        <taxon>Pichiales</taxon>
        <taxon>Pichiaceae</taxon>
        <taxon>Ogataea</taxon>
    </lineage>
</organism>
<keyword evidence="3 7" id="KW-0812">Transmembrane</keyword>
<comment type="caution">
    <text evidence="8">The sequence shown here is derived from an EMBL/GenBank/DDBJ whole genome shotgun (WGS) entry which is preliminary data.</text>
</comment>
<reference evidence="8" key="1">
    <citation type="journal article" date="2021" name="Open Biol.">
        <title>Shared evolutionary footprints suggest mitochondrial oxidative damage underlies multiple complex I losses in fungi.</title>
        <authorList>
            <person name="Schikora-Tamarit M.A."/>
            <person name="Marcet-Houben M."/>
            <person name="Nosek J."/>
            <person name="Gabaldon T."/>
        </authorList>
    </citation>
    <scope>NUCLEOTIDE SEQUENCE</scope>
    <source>
        <strain evidence="8">NCAIM Y.01608</strain>
    </source>
</reference>
<comment type="similarity">
    <text evidence="6">Belongs to the major facilitator superfamily. Allantoate permease family.</text>
</comment>
<dbReference type="AlphaFoldDB" id="A0A9P8NWY9"/>
<feature type="transmembrane region" description="Helical" evidence="7">
    <location>
        <begin position="431"/>
        <end position="453"/>
    </location>
</feature>
<protein>
    <recommendedName>
        <fullName evidence="10">Major facilitator superfamily (MFS) profile domain-containing protein</fullName>
    </recommendedName>
</protein>
<feature type="transmembrane region" description="Helical" evidence="7">
    <location>
        <begin position="58"/>
        <end position="76"/>
    </location>
</feature>
<feature type="transmembrane region" description="Helical" evidence="7">
    <location>
        <begin position="229"/>
        <end position="248"/>
    </location>
</feature>
<dbReference type="PANTHER" id="PTHR43791:SF39">
    <property type="entry name" value="TRANSPORTER LIZ1_SEO1, PUTATIVE (AFU_ORTHOLOGUE AFUA_3G00980)-RELATED"/>
    <property type="match status" value="1"/>
</dbReference>
<reference evidence="8" key="2">
    <citation type="submission" date="2021-01" db="EMBL/GenBank/DDBJ databases">
        <authorList>
            <person name="Schikora-Tamarit M.A."/>
        </authorList>
    </citation>
    <scope>NUCLEOTIDE SEQUENCE</scope>
    <source>
        <strain evidence="8">NCAIM Y.01608</strain>
    </source>
</reference>
<dbReference type="Gene3D" id="1.20.1250.20">
    <property type="entry name" value="MFS general substrate transporter like domains"/>
    <property type="match status" value="2"/>
</dbReference>
<evidence type="ECO:0008006" key="10">
    <source>
        <dbReference type="Google" id="ProtNLM"/>
    </source>
</evidence>
<evidence type="ECO:0000256" key="7">
    <source>
        <dbReference type="SAM" id="Phobius"/>
    </source>
</evidence>
<keyword evidence="5 7" id="KW-0472">Membrane</keyword>